<keyword evidence="2" id="KW-0238">DNA-binding</keyword>
<reference evidence="5" key="1">
    <citation type="journal article" date="2021" name="PeerJ">
        <title>Extensive microbial diversity within the chicken gut microbiome revealed by metagenomics and culture.</title>
        <authorList>
            <person name="Gilroy R."/>
            <person name="Ravi A."/>
            <person name="Getino M."/>
            <person name="Pursley I."/>
            <person name="Horton D.L."/>
            <person name="Alikhan N.F."/>
            <person name="Baker D."/>
            <person name="Gharbi K."/>
            <person name="Hall N."/>
            <person name="Watson M."/>
            <person name="Adriaenssens E.M."/>
            <person name="Foster-Nyarko E."/>
            <person name="Jarju S."/>
            <person name="Secka A."/>
            <person name="Antonio M."/>
            <person name="Oren A."/>
            <person name="Chaudhuri R.R."/>
            <person name="La Ragione R."/>
            <person name="Hildebrand F."/>
            <person name="Pallen M.J."/>
        </authorList>
    </citation>
    <scope>NUCLEOTIDE SEQUENCE</scope>
    <source>
        <strain evidence="5">4100</strain>
    </source>
</reference>
<reference evidence="5" key="2">
    <citation type="submission" date="2021-09" db="EMBL/GenBank/DDBJ databases">
        <authorList>
            <person name="Gilroy R."/>
        </authorList>
    </citation>
    <scope>NUCLEOTIDE SEQUENCE</scope>
    <source>
        <strain evidence="5">4100</strain>
    </source>
</reference>
<keyword evidence="1" id="KW-0805">Transcription regulation</keyword>
<protein>
    <submittedName>
        <fullName evidence="5">XRE family transcriptional regulator</fullName>
    </submittedName>
</protein>
<evidence type="ECO:0000313" key="6">
    <source>
        <dbReference type="Proteomes" id="UP000711407"/>
    </source>
</evidence>
<dbReference type="InterPro" id="IPR015927">
    <property type="entry name" value="Peptidase_S24_S26A/B/C"/>
</dbReference>
<dbReference type="InterPro" id="IPR039418">
    <property type="entry name" value="LexA-like"/>
</dbReference>
<dbReference type="CDD" id="cd06529">
    <property type="entry name" value="S24_LexA-like"/>
    <property type="match status" value="1"/>
</dbReference>
<proteinExistence type="predicted"/>
<dbReference type="InterPro" id="IPR010982">
    <property type="entry name" value="Lambda_DNA-bd_dom_sf"/>
</dbReference>
<evidence type="ECO:0000259" key="4">
    <source>
        <dbReference type="PROSITE" id="PS50943"/>
    </source>
</evidence>
<name>A0A921E8N7_9BACT</name>
<evidence type="ECO:0000313" key="5">
    <source>
        <dbReference type="EMBL" id="HJE38796.1"/>
    </source>
</evidence>
<dbReference type="Proteomes" id="UP000711407">
    <property type="component" value="Unassembled WGS sequence"/>
</dbReference>
<dbReference type="Gene3D" id="2.10.109.10">
    <property type="entry name" value="Umud Fragment, subunit A"/>
    <property type="match status" value="1"/>
</dbReference>
<organism evidence="5 6">
    <name type="scientific">Candidatus Amulumruptor caecigallinarius</name>
    <dbReference type="NCBI Taxonomy" id="2109911"/>
    <lineage>
        <taxon>Bacteria</taxon>
        <taxon>Pseudomonadati</taxon>
        <taxon>Bacteroidota</taxon>
        <taxon>Bacteroidia</taxon>
        <taxon>Bacteroidales</taxon>
        <taxon>Muribaculaceae</taxon>
        <taxon>Candidatus Amulumruptor</taxon>
    </lineage>
</organism>
<dbReference type="SUPFAM" id="SSF51306">
    <property type="entry name" value="LexA/Signal peptidase"/>
    <property type="match status" value="1"/>
</dbReference>
<dbReference type="CDD" id="cd00093">
    <property type="entry name" value="HTH_XRE"/>
    <property type="match status" value="1"/>
</dbReference>
<evidence type="ECO:0000256" key="2">
    <source>
        <dbReference type="ARBA" id="ARBA00023125"/>
    </source>
</evidence>
<dbReference type="GO" id="GO:0003677">
    <property type="term" value="F:DNA binding"/>
    <property type="evidence" value="ECO:0007669"/>
    <property type="project" value="UniProtKB-KW"/>
</dbReference>
<dbReference type="InterPro" id="IPR001387">
    <property type="entry name" value="Cro/C1-type_HTH"/>
</dbReference>
<keyword evidence="3" id="KW-0804">Transcription</keyword>
<dbReference type="AlphaFoldDB" id="A0A921E8N7"/>
<comment type="caution">
    <text evidence="5">The sequence shown here is derived from an EMBL/GenBank/DDBJ whole genome shotgun (WGS) entry which is preliminary data.</text>
</comment>
<dbReference type="Pfam" id="PF00717">
    <property type="entry name" value="Peptidase_S24"/>
    <property type="match status" value="1"/>
</dbReference>
<dbReference type="PROSITE" id="PS50943">
    <property type="entry name" value="HTH_CROC1"/>
    <property type="match status" value="1"/>
</dbReference>
<evidence type="ECO:0000256" key="3">
    <source>
        <dbReference type="ARBA" id="ARBA00023163"/>
    </source>
</evidence>
<dbReference type="SUPFAM" id="SSF47413">
    <property type="entry name" value="lambda repressor-like DNA-binding domains"/>
    <property type="match status" value="1"/>
</dbReference>
<dbReference type="EMBL" id="DYXT01000020">
    <property type="protein sequence ID" value="HJE38796.1"/>
    <property type="molecule type" value="Genomic_DNA"/>
</dbReference>
<evidence type="ECO:0000256" key="1">
    <source>
        <dbReference type="ARBA" id="ARBA00023015"/>
    </source>
</evidence>
<dbReference type="Gene3D" id="1.10.260.40">
    <property type="entry name" value="lambda repressor-like DNA-binding domains"/>
    <property type="match status" value="1"/>
</dbReference>
<dbReference type="PANTHER" id="PTHR40661:SF1">
    <property type="entry name" value="HTH CRO_C1-TYPE DOMAIN-CONTAINING PROTEIN"/>
    <property type="match status" value="1"/>
</dbReference>
<dbReference type="SMART" id="SM00530">
    <property type="entry name" value="HTH_XRE"/>
    <property type="match status" value="1"/>
</dbReference>
<dbReference type="InterPro" id="IPR036286">
    <property type="entry name" value="LexA/Signal_pep-like_sf"/>
</dbReference>
<gene>
    <name evidence="5" type="ORF">K8V47_03400</name>
</gene>
<sequence length="247" mass="27551">MIYPNTSNNSRPFDSDAVIGRIRHLISVSHLSQAEFARRIGVDPSNLSKHLSGRFPVTEGLINRIVADFGVSKPWLRDGDGIPYPKPRHAVDLVAEGIQAYDEAWTAAEQSAPSLLPVYDIDVTAGSVELSRMLTDDRIVGSVNLPQLNPDDIIVRVSGDSMSPTIRNGGYIAIRPIRDASIIFWGQIYVVVLDDYRLVKYLRRCPGDDSMVVLHSDNAAYDDMEVRRSDIRNLFIVDAILNFDLRT</sequence>
<dbReference type="PANTHER" id="PTHR40661">
    <property type="match status" value="1"/>
</dbReference>
<feature type="domain" description="HTH cro/C1-type" evidence="4">
    <location>
        <begin position="31"/>
        <end position="76"/>
    </location>
</feature>
<accession>A0A921E8N7</accession>